<evidence type="ECO:0000256" key="3">
    <source>
        <dbReference type="ARBA" id="ARBA00022801"/>
    </source>
</evidence>
<keyword evidence="1" id="KW-0690">Ribosome biogenesis</keyword>
<dbReference type="InterPro" id="IPR036764">
    <property type="entry name" value="Peptidase_Prp_sf"/>
</dbReference>
<dbReference type="Gene3D" id="3.30.70.1490">
    <property type="entry name" value="Cysteine protease Prp"/>
    <property type="match status" value="1"/>
</dbReference>
<dbReference type="GeneID" id="83548766"/>
<keyword evidence="3" id="KW-0378">Hydrolase</keyword>
<keyword evidence="4" id="KW-0788">Thiol protease</keyword>
<keyword evidence="2" id="KW-0645">Protease</keyword>
<evidence type="ECO:0000256" key="1">
    <source>
        <dbReference type="ARBA" id="ARBA00022517"/>
    </source>
</evidence>
<reference evidence="7 8" key="1">
    <citation type="journal article" date="2015" name="Genome Announc.">
        <title>Expanding the biotechnology potential of lactobacilli through comparative genomics of 213 strains and associated genera.</title>
        <authorList>
            <person name="Sun Z."/>
            <person name="Harris H.M."/>
            <person name="McCann A."/>
            <person name="Guo C."/>
            <person name="Argimon S."/>
            <person name="Zhang W."/>
            <person name="Yang X."/>
            <person name="Jeffery I.B."/>
            <person name="Cooney J.C."/>
            <person name="Kagawa T.F."/>
            <person name="Liu W."/>
            <person name="Song Y."/>
            <person name="Salvetti E."/>
            <person name="Wrobel A."/>
            <person name="Rasinkangas P."/>
            <person name="Parkhill J."/>
            <person name="Rea M.C."/>
            <person name="O'Sullivan O."/>
            <person name="Ritari J."/>
            <person name="Douillard F.P."/>
            <person name="Paul Ross R."/>
            <person name="Yang R."/>
            <person name="Briner A.E."/>
            <person name="Felis G.E."/>
            <person name="de Vos W.M."/>
            <person name="Barrangou R."/>
            <person name="Klaenhammer T.R."/>
            <person name="Caufield P.W."/>
            <person name="Cui Y."/>
            <person name="Zhang H."/>
            <person name="O'Toole P.W."/>
        </authorList>
    </citation>
    <scope>NUCLEOTIDE SEQUENCE [LARGE SCALE GENOMIC DNA]</scope>
    <source>
        <strain evidence="7 8">DSM 15638</strain>
    </source>
</reference>
<sequence>MIRAVVSRRDAKIIDAFEITGHADSGEYGQDIVCAAVSVLTINTVNSLTEIAKIDPEVEMDKENGGLMKVKLPNSELTNPNGQLLLESLVLGLQSIEQNYQDYIELTLK</sequence>
<dbReference type="SUPFAM" id="SSF118010">
    <property type="entry name" value="TM1457-like"/>
    <property type="match status" value="1"/>
</dbReference>
<dbReference type="PATRIC" id="fig|1423719.4.peg.105"/>
<dbReference type="EMBL" id="AZDI01000001">
    <property type="protein sequence ID" value="KRK46480.1"/>
    <property type="molecule type" value="Genomic_DNA"/>
</dbReference>
<dbReference type="InterPro" id="IPR007422">
    <property type="entry name" value="Peptidase_Prp"/>
</dbReference>
<accession>A0A0R1HJE0</accession>
<dbReference type="PANTHER" id="PTHR39178">
    <property type="entry name" value="HYPOTHETICAL RIBOSOME-ASSOCIATED PROTEIN"/>
    <property type="match status" value="1"/>
</dbReference>
<evidence type="ECO:0000313" key="8">
    <source>
        <dbReference type="Proteomes" id="UP000051450"/>
    </source>
</evidence>
<dbReference type="Pfam" id="PF04327">
    <property type="entry name" value="Peptidase_Prp"/>
    <property type="match status" value="1"/>
</dbReference>
<dbReference type="GO" id="GO:0008234">
    <property type="term" value="F:cysteine-type peptidase activity"/>
    <property type="evidence" value="ECO:0007669"/>
    <property type="project" value="UniProtKB-KW"/>
</dbReference>
<evidence type="ECO:0000256" key="6">
    <source>
        <dbReference type="ARBA" id="ARBA00044538"/>
    </source>
</evidence>
<protein>
    <recommendedName>
        <fullName evidence="6">Ribosomal processing cysteine protease Prp</fullName>
    </recommendedName>
</protein>
<dbReference type="GO" id="GO:0042254">
    <property type="term" value="P:ribosome biogenesis"/>
    <property type="evidence" value="ECO:0007669"/>
    <property type="project" value="UniProtKB-KW"/>
</dbReference>
<dbReference type="CDD" id="cd16332">
    <property type="entry name" value="Prp-like"/>
    <property type="match status" value="1"/>
</dbReference>
<dbReference type="Proteomes" id="UP000051450">
    <property type="component" value="Unassembled WGS sequence"/>
</dbReference>
<gene>
    <name evidence="7" type="ORF">FC66_GL000103</name>
</gene>
<dbReference type="PANTHER" id="PTHR39178:SF1">
    <property type="entry name" value="RIBOSOMAL-PROCESSING CYSTEINE PROTEASE PRP"/>
    <property type="match status" value="1"/>
</dbReference>
<dbReference type="STRING" id="1423719.FC66_GL000103"/>
<name>A0A0R1HJE0_9LACO</name>
<comment type="caution">
    <text evidence="7">The sequence shown here is derived from an EMBL/GenBank/DDBJ whole genome shotgun (WGS) entry which is preliminary data.</text>
</comment>
<dbReference type="OrthoDB" id="48998at2"/>
<dbReference type="RefSeq" id="WP_057973425.1">
    <property type="nucleotide sequence ID" value="NZ_AZDI01000001.1"/>
</dbReference>
<proteinExistence type="inferred from homology"/>
<comment type="similarity">
    <text evidence="5">Belongs to the Prp family.</text>
</comment>
<organism evidence="7 8">
    <name type="scientific">Dellaglioa algida DSM 15638</name>
    <dbReference type="NCBI Taxonomy" id="1423719"/>
    <lineage>
        <taxon>Bacteria</taxon>
        <taxon>Bacillati</taxon>
        <taxon>Bacillota</taxon>
        <taxon>Bacilli</taxon>
        <taxon>Lactobacillales</taxon>
        <taxon>Lactobacillaceae</taxon>
        <taxon>Dellaglioa</taxon>
    </lineage>
</organism>
<evidence type="ECO:0000256" key="5">
    <source>
        <dbReference type="ARBA" id="ARBA00044503"/>
    </source>
</evidence>
<keyword evidence="8" id="KW-1185">Reference proteome</keyword>
<dbReference type="AlphaFoldDB" id="A0A0R1HJE0"/>
<evidence type="ECO:0000313" key="7">
    <source>
        <dbReference type="EMBL" id="KRK46480.1"/>
    </source>
</evidence>
<evidence type="ECO:0000256" key="2">
    <source>
        <dbReference type="ARBA" id="ARBA00022670"/>
    </source>
</evidence>
<evidence type="ECO:0000256" key="4">
    <source>
        <dbReference type="ARBA" id="ARBA00022807"/>
    </source>
</evidence>
<dbReference type="GO" id="GO:0006508">
    <property type="term" value="P:proteolysis"/>
    <property type="evidence" value="ECO:0007669"/>
    <property type="project" value="UniProtKB-KW"/>
</dbReference>